<accession>A0AAV0YFD0</accession>
<keyword evidence="3" id="KW-1185">Reference proteome</keyword>
<feature type="region of interest" description="Disordered" evidence="1">
    <location>
        <begin position="102"/>
        <end position="122"/>
    </location>
</feature>
<evidence type="ECO:0000313" key="2">
    <source>
        <dbReference type="EMBL" id="CAI8584721.1"/>
    </source>
</evidence>
<evidence type="ECO:0000256" key="1">
    <source>
        <dbReference type="SAM" id="MobiDB-lite"/>
    </source>
</evidence>
<dbReference type="AlphaFoldDB" id="A0AAV0YFD0"/>
<protein>
    <submittedName>
        <fullName evidence="2">Uncharacterized protein</fullName>
    </submittedName>
</protein>
<comment type="caution">
    <text evidence="2">The sequence shown here is derived from an EMBL/GenBank/DDBJ whole genome shotgun (WGS) entry which is preliminary data.</text>
</comment>
<organism evidence="2 3">
    <name type="scientific">Vicia faba</name>
    <name type="common">Broad bean</name>
    <name type="synonym">Faba vulgaris</name>
    <dbReference type="NCBI Taxonomy" id="3906"/>
    <lineage>
        <taxon>Eukaryota</taxon>
        <taxon>Viridiplantae</taxon>
        <taxon>Streptophyta</taxon>
        <taxon>Embryophyta</taxon>
        <taxon>Tracheophyta</taxon>
        <taxon>Spermatophyta</taxon>
        <taxon>Magnoliopsida</taxon>
        <taxon>eudicotyledons</taxon>
        <taxon>Gunneridae</taxon>
        <taxon>Pentapetalae</taxon>
        <taxon>rosids</taxon>
        <taxon>fabids</taxon>
        <taxon>Fabales</taxon>
        <taxon>Fabaceae</taxon>
        <taxon>Papilionoideae</taxon>
        <taxon>50 kb inversion clade</taxon>
        <taxon>NPAAA clade</taxon>
        <taxon>Hologalegina</taxon>
        <taxon>IRL clade</taxon>
        <taxon>Fabeae</taxon>
        <taxon>Vicia</taxon>
    </lineage>
</organism>
<gene>
    <name evidence="2" type="ORF">VFH_U089160</name>
</gene>
<evidence type="ECO:0000313" key="3">
    <source>
        <dbReference type="Proteomes" id="UP001157006"/>
    </source>
</evidence>
<reference evidence="2 3" key="1">
    <citation type="submission" date="2023-01" db="EMBL/GenBank/DDBJ databases">
        <authorList>
            <person name="Kreplak J."/>
        </authorList>
    </citation>
    <scope>NUCLEOTIDE SEQUENCE [LARGE SCALE GENOMIC DNA]</scope>
</reference>
<dbReference type="Proteomes" id="UP001157006">
    <property type="component" value="Unassembled WGS sequence"/>
</dbReference>
<sequence>MFSRFDLFTGSIDKEIHQRNCFQEQITKLAIYQVTRIGEHHKTDRSWMYDRVNSDRYGLKDEFVNGVEDFTPNEVKHHLYKFGFLPNYYKWIDHGEEIQNVDLDGHSSNGGNAGGDNTGDEEQFDTMNEMVSDVFRPFVNVPNVNIDMENENVSESEVSLTQWNISLFTYLIKQSLVVLYNIVGCIHLKD</sequence>
<proteinExistence type="predicted"/>
<name>A0AAV0YFD0_VICFA</name>
<dbReference type="EMBL" id="CATIWC010002238">
    <property type="protein sequence ID" value="CAI8584721.1"/>
    <property type="molecule type" value="Genomic_DNA"/>
</dbReference>